<feature type="signal peptide" evidence="5">
    <location>
        <begin position="1"/>
        <end position="26"/>
    </location>
</feature>
<name>A0ABS7BUJ2_9SPHN</name>
<dbReference type="RefSeq" id="WP_219750686.1">
    <property type="nucleotide sequence ID" value="NZ_JAHXZN010000015.1"/>
</dbReference>
<keyword evidence="3" id="KW-0408">Iron</keyword>
<keyword evidence="8" id="KW-1185">Reference proteome</keyword>
<dbReference type="InterPro" id="IPR012910">
    <property type="entry name" value="Plug_dom"/>
</dbReference>
<organism evidence="7 8">
    <name type="scientific">Sphingomonas citri</name>
    <dbReference type="NCBI Taxonomy" id="2862499"/>
    <lineage>
        <taxon>Bacteria</taxon>
        <taxon>Pseudomonadati</taxon>
        <taxon>Pseudomonadota</taxon>
        <taxon>Alphaproteobacteria</taxon>
        <taxon>Sphingomonadales</taxon>
        <taxon>Sphingomonadaceae</taxon>
        <taxon>Sphingomonas</taxon>
    </lineage>
</organism>
<dbReference type="InterPro" id="IPR039426">
    <property type="entry name" value="TonB-dep_rcpt-like"/>
</dbReference>
<evidence type="ECO:0000313" key="8">
    <source>
        <dbReference type="Proteomes" id="UP000759103"/>
    </source>
</evidence>
<dbReference type="InterPro" id="IPR037066">
    <property type="entry name" value="Plug_dom_sf"/>
</dbReference>
<keyword evidence="4" id="KW-0813">Transport</keyword>
<evidence type="ECO:0000259" key="6">
    <source>
        <dbReference type="Pfam" id="PF07715"/>
    </source>
</evidence>
<dbReference type="Gene3D" id="2.170.130.10">
    <property type="entry name" value="TonB-dependent receptor, plug domain"/>
    <property type="match status" value="1"/>
</dbReference>
<dbReference type="PANTHER" id="PTHR32552:SF68">
    <property type="entry name" value="FERRICHROME OUTER MEMBRANE TRANSPORTER_PHAGE RECEPTOR"/>
    <property type="match status" value="1"/>
</dbReference>
<keyword evidence="1" id="KW-0410">Iron transport</keyword>
<dbReference type="PANTHER" id="PTHR32552">
    <property type="entry name" value="FERRICHROME IRON RECEPTOR-RELATED"/>
    <property type="match status" value="1"/>
</dbReference>
<protein>
    <recommendedName>
        <fullName evidence="6">TonB-dependent receptor plug domain-containing protein</fullName>
    </recommendedName>
</protein>
<proteinExistence type="predicted"/>
<dbReference type="Pfam" id="PF07715">
    <property type="entry name" value="Plug"/>
    <property type="match status" value="1"/>
</dbReference>
<comment type="caution">
    <text evidence="7">The sequence shown here is derived from an EMBL/GenBank/DDBJ whole genome shotgun (WGS) entry which is preliminary data.</text>
</comment>
<sequence>MIGRHPLASTSLTVIAALWLGSPAMAQTAPADDTQTPSWSGTDIVVTGTRDSYGVPGTSAATRTDTPLIQVPQSVQVLTRTLIQEQDRRTLGDALVNVSGVTPTRSDEVLFIPPIGDEAPRPSEDSRCSTH</sequence>
<keyword evidence="4" id="KW-0406">Ion transport</keyword>
<evidence type="ECO:0000256" key="3">
    <source>
        <dbReference type="ARBA" id="ARBA00023004"/>
    </source>
</evidence>
<dbReference type="Proteomes" id="UP000759103">
    <property type="component" value="Unassembled WGS sequence"/>
</dbReference>
<dbReference type="EMBL" id="JAHXZN010000015">
    <property type="protein sequence ID" value="MBW6533157.1"/>
    <property type="molecule type" value="Genomic_DNA"/>
</dbReference>
<accession>A0ABS7BUJ2</accession>
<keyword evidence="2 5" id="KW-0732">Signal</keyword>
<evidence type="ECO:0000256" key="4">
    <source>
        <dbReference type="ARBA" id="ARBA00023065"/>
    </source>
</evidence>
<evidence type="ECO:0000256" key="1">
    <source>
        <dbReference type="ARBA" id="ARBA00022496"/>
    </source>
</evidence>
<feature type="chain" id="PRO_5046700898" description="TonB-dependent receptor plug domain-containing protein" evidence="5">
    <location>
        <begin position="27"/>
        <end position="131"/>
    </location>
</feature>
<feature type="domain" description="TonB-dependent receptor plug" evidence="6">
    <location>
        <begin position="68"/>
        <end position="103"/>
    </location>
</feature>
<evidence type="ECO:0000256" key="2">
    <source>
        <dbReference type="ARBA" id="ARBA00022729"/>
    </source>
</evidence>
<gene>
    <name evidence="7" type="ORF">KZ820_20630</name>
</gene>
<evidence type="ECO:0000256" key="5">
    <source>
        <dbReference type="SAM" id="SignalP"/>
    </source>
</evidence>
<dbReference type="SUPFAM" id="SSF56935">
    <property type="entry name" value="Porins"/>
    <property type="match status" value="1"/>
</dbReference>
<reference evidence="7 8" key="1">
    <citation type="submission" date="2021-07" db="EMBL/GenBank/DDBJ databases">
        <title>Sphingomonas sp.</title>
        <authorList>
            <person name="Feng G."/>
            <person name="Li J."/>
            <person name="Pan M."/>
        </authorList>
    </citation>
    <scope>NUCLEOTIDE SEQUENCE [LARGE SCALE GENOMIC DNA]</scope>
    <source>
        <strain evidence="7 8">RRHST34</strain>
    </source>
</reference>
<evidence type="ECO:0000313" key="7">
    <source>
        <dbReference type="EMBL" id="MBW6533157.1"/>
    </source>
</evidence>